<keyword evidence="11" id="KW-0808">Transferase</keyword>
<evidence type="ECO:0000256" key="8">
    <source>
        <dbReference type="RuleBase" id="RU361142"/>
    </source>
</evidence>
<dbReference type="PANTHER" id="PTHR10830">
    <property type="entry name" value="DOLICHYL-DIPHOSPHOOLIGOSACCHARIDE--PROTEIN GLYCOSYLTRANSFERASE 48 KDA SUBUNIT"/>
    <property type="match status" value="1"/>
</dbReference>
<dbReference type="RefSeq" id="XP_024666875.1">
    <property type="nucleotide sequence ID" value="XM_024811107.1"/>
</dbReference>
<evidence type="ECO:0000259" key="10">
    <source>
        <dbReference type="Pfam" id="PF23358"/>
    </source>
</evidence>
<dbReference type="STRING" id="45607.A0A2T0FPK8"/>
<dbReference type="Pfam" id="PF03345">
    <property type="entry name" value="OST48_N"/>
    <property type="match status" value="1"/>
</dbReference>
<dbReference type="PANTHER" id="PTHR10830:SF0">
    <property type="entry name" value="DOLICHYL-DIPHOSPHOOLIGOSACCHARIDE--PROTEIN GLYCOSYLTRANSFERASE 48 KDA SUBUNIT"/>
    <property type="match status" value="1"/>
</dbReference>
<feature type="transmembrane region" description="Helical" evidence="8">
    <location>
        <begin position="383"/>
        <end position="406"/>
    </location>
</feature>
<feature type="chain" id="PRO_5015377036" description="Dolichyl-diphosphooligosaccharide--protein glycosyltransferase subunit WBP1" evidence="8">
    <location>
        <begin position="20"/>
        <end position="418"/>
    </location>
</feature>
<evidence type="ECO:0000256" key="2">
    <source>
        <dbReference type="ARBA" id="ARBA00004922"/>
    </source>
</evidence>
<proteinExistence type="inferred from homology"/>
<gene>
    <name evidence="11" type="ORF">B9G98_04550</name>
</gene>
<keyword evidence="6 8" id="KW-1133">Transmembrane helix</keyword>
<reference evidence="11 12" key="1">
    <citation type="submission" date="2017-04" db="EMBL/GenBank/DDBJ databases">
        <title>Genome sequencing of [Candida] sorbophila.</title>
        <authorList>
            <person name="Ahn J.O."/>
        </authorList>
    </citation>
    <scope>NUCLEOTIDE SEQUENCE [LARGE SCALE GENOMIC DNA]</scope>
    <source>
        <strain evidence="11 12">DS02</strain>
    </source>
</reference>
<dbReference type="Proteomes" id="UP000238350">
    <property type="component" value="Unassembled WGS sequence"/>
</dbReference>
<evidence type="ECO:0000259" key="9">
    <source>
        <dbReference type="Pfam" id="PF03345"/>
    </source>
</evidence>
<dbReference type="UniPathway" id="UPA00378"/>
<dbReference type="Pfam" id="PF23358">
    <property type="entry name" value="OST48_MD"/>
    <property type="match status" value="1"/>
</dbReference>
<dbReference type="InterPro" id="IPR005013">
    <property type="entry name" value="DDOST_48_kDa_subunit"/>
</dbReference>
<keyword evidence="5 8" id="KW-0256">Endoplasmic reticulum</keyword>
<evidence type="ECO:0000256" key="5">
    <source>
        <dbReference type="ARBA" id="ARBA00022824"/>
    </source>
</evidence>
<dbReference type="GO" id="GO:0008250">
    <property type="term" value="C:oligosaccharyltransferase complex"/>
    <property type="evidence" value="ECO:0007669"/>
    <property type="project" value="TreeGrafter"/>
</dbReference>
<comment type="similarity">
    <text evidence="3 8">Belongs to the DDOST 48 kDa subunit family.</text>
</comment>
<dbReference type="GO" id="GO:0016740">
    <property type="term" value="F:transferase activity"/>
    <property type="evidence" value="ECO:0007669"/>
    <property type="project" value="UniProtKB-KW"/>
</dbReference>
<keyword evidence="4 8" id="KW-0812">Transmembrane</keyword>
<keyword evidence="12" id="KW-1185">Reference proteome</keyword>
<comment type="subcellular location">
    <subcellularLocation>
        <location evidence="8">Endoplasmic reticulum membrane</location>
        <topology evidence="8">Single-pass type I membrane protein</topology>
    </subcellularLocation>
    <subcellularLocation>
        <location evidence="1">Membrane</location>
        <topology evidence="1">Single-pass type I membrane protein</topology>
    </subcellularLocation>
</comment>
<comment type="subunit">
    <text evidence="8">Component of the oligosaccharyltransferase (OST) complex.</text>
</comment>
<evidence type="ECO:0000313" key="12">
    <source>
        <dbReference type="Proteomes" id="UP000238350"/>
    </source>
</evidence>
<dbReference type="EMBL" id="NDIQ01000022">
    <property type="protein sequence ID" value="PRT56930.1"/>
    <property type="molecule type" value="Genomic_DNA"/>
</dbReference>
<dbReference type="GeneID" id="36518298"/>
<evidence type="ECO:0000256" key="7">
    <source>
        <dbReference type="ARBA" id="ARBA00023136"/>
    </source>
</evidence>
<protein>
    <recommendedName>
        <fullName evidence="8">Dolichyl-diphosphooligosaccharide--protein glycosyltransferase subunit WBP1</fullName>
        <shortName evidence="8">Oligosaccharyl transferase subunit WBP1</shortName>
    </recommendedName>
</protein>
<evidence type="ECO:0000256" key="1">
    <source>
        <dbReference type="ARBA" id="ARBA00004479"/>
    </source>
</evidence>
<dbReference type="InterPro" id="IPR055457">
    <property type="entry name" value="OST48_N"/>
</dbReference>
<feature type="domain" description="OST48 middle" evidence="10">
    <location>
        <begin position="264"/>
        <end position="405"/>
    </location>
</feature>
<dbReference type="OrthoDB" id="29105at2759"/>
<keyword evidence="8" id="KW-0732">Signal</keyword>
<feature type="domain" description="OST48 N-terminal" evidence="9">
    <location>
        <begin position="25"/>
        <end position="240"/>
    </location>
</feature>
<evidence type="ECO:0000256" key="6">
    <source>
        <dbReference type="ARBA" id="ARBA00022989"/>
    </source>
</evidence>
<name>A0A2T0FPK8_9ASCO</name>
<sequence length="418" mass="45523">MRLSILGATLAVLSRVVTAAPLGERTLVVVDSTGDIAEVGESISESFKSRGHEVTVSQLKSAPPLHSFGERAFDNVLIVPGKTKGLGHNFGAKQILDFFNEGGNIVALTSGDFSPAALRDAAAQFGISLGPKGTVFVDHFGSGKIGVDESSFRDSILTFTGPVSVNNSGAGLLTGTSKYAFPFVRAPVTAYAYNRLLDDGEDSGQIAPFVAGSRGVLAAGSQGRNGARFAWIGSSDLATSSYGDEILQWAFQERGVLRIRDVKHELAETGESSLLYRINDKLKFCAQIEEWDSEKSEWAPRQGATDIQLEFKMLDPYYRLTLKEQSPGQYCTEFQAPDQYGMFTFLIDYQRLGKTFLHSANVVTLRPNANDEWARSWTITNSWVYLSGLTTIVFAFLIFVPMYLALPPITKPVGKAEK</sequence>
<comment type="pathway">
    <text evidence="2 8">Protein modification; protein glycosylation.</text>
</comment>
<comment type="function">
    <text evidence="8">Subunit of the oligosaccharyl transferase (OST) complex that catalyzes the initial transfer of a defined glycan (Glc(3)Man(9)GlcNAc(2) in eukaryotes) from the lipid carrier dolichol-pyrophosphate to an asparagine residue within an Asn-X-Ser/Thr consensus motif in nascent polypeptide chains, the first step in protein N-glycosylation. N-glycosylation occurs cotranslationally and the complex associates with the Sec61 complex at the channel-forming translocon complex that mediates protein translocation across the endoplasmic reticulum (ER).</text>
</comment>
<keyword evidence="7 8" id="KW-0472">Membrane</keyword>
<dbReference type="InterPro" id="IPR055459">
    <property type="entry name" value="OST48_MD"/>
</dbReference>
<evidence type="ECO:0000313" key="11">
    <source>
        <dbReference type="EMBL" id="PRT56930.1"/>
    </source>
</evidence>
<dbReference type="GO" id="GO:0018279">
    <property type="term" value="P:protein N-linked glycosylation via asparagine"/>
    <property type="evidence" value="ECO:0007669"/>
    <property type="project" value="UniProtKB-UniRule"/>
</dbReference>
<feature type="signal peptide" evidence="8">
    <location>
        <begin position="1"/>
        <end position="19"/>
    </location>
</feature>
<evidence type="ECO:0000256" key="4">
    <source>
        <dbReference type="ARBA" id="ARBA00022692"/>
    </source>
</evidence>
<organism evidence="11 12">
    <name type="scientific">Wickerhamiella sorbophila</name>
    <dbReference type="NCBI Taxonomy" id="45607"/>
    <lineage>
        <taxon>Eukaryota</taxon>
        <taxon>Fungi</taxon>
        <taxon>Dikarya</taxon>
        <taxon>Ascomycota</taxon>
        <taxon>Saccharomycotina</taxon>
        <taxon>Dipodascomycetes</taxon>
        <taxon>Dipodascales</taxon>
        <taxon>Trichomonascaceae</taxon>
        <taxon>Wickerhamiella</taxon>
    </lineage>
</organism>
<evidence type="ECO:0000256" key="3">
    <source>
        <dbReference type="ARBA" id="ARBA00008743"/>
    </source>
</evidence>
<comment type="caution">
    <text evidence="11">The sequence shown here is derived from an EMBL/GenBank/DDBJ whole genome shotgun (WGS) entry which is preliminary data.</text>
</comment>
<accession>A0A2T0FPK8</accession>
<dbReference type="AlphaFoldDB" id="A0A2T0FPK8"/>